<gene>
    <name evidence="3" type="ORF">EVAR_70840_1</name>
</gene>
<dbReference type="SUPFAM" id="SSF48371">
    <property type="entry name" value="ARM repeat"/>
    <property type="match status" value="1"/>
</dbReference>
<dbReference type="PANTHER" id="PTHR14428">
    <property type="entry name" value="NUCLEOLAR COMPLEX PROTEIN 3"/>
    <property type="match status" value="1"/>
</dbReference>
<evidence type="ECO:0000313" key="4">
    <source>
        <dbReference type="Proteomes" id="UP000299102"/>
    </source>
</evidence>
<dbReference type="AlphaFoldDB" id="A0A4C1S8G6"/>
<accession>A0A4C1S8G6</accession>
<evidence type="ECO:0000313" key="3">
    <source>
        <dbReference type="EMBL" id="GBO98572.1"/>
    </source>
</evidence>
<dbReference type="OrthoDB" id="10263597at2759"/>
<comment type="similarity">
    <text evidence="1">Belongs to the CBF/MAK21 family.</text>
</comment>
<dbReference type="PANTHER" id="PTHR14428:SF5">
    <property type="entry name" value="NUCLEOLAR COMPLEX PROTEIN 3 HOMOLOG"/>
    <property type="match status" value="1"/>
</dbReference>
<evidence type="ECO:0000259" key="2">
    <source>
        <dbReference type="Pfam" id="PF03914"/>
    </source>
</evidence>
<dbReference type="STRING" id="151549.A0A4C1S8G6"/>
<dbReference type="Pfam" id="PF03914">
    <property type="entry name" value="CBF"/>
    <property type="match status" value="1"/>
</dbReference>
<dbReference type="Proteomes" id="UP000299102">
    <property type="component" value="Unassembled WGS sequence"/>
</dbReference>
<dbReference type="GO" id="GO:0006270">
    <property type="term" value="P:DNA replication initiation"/>
    <property type="evidence" value="ECO:0007669"/>
    <property type="project" value="TreeGrafter"/>
</dbReference>
<dbReference type="InterPro" id="IPR005612">
    <property type="entry name" value="CCAAT-binding_factor"/>
</dbReference>
<dbReference type="InterPro" id="IPR016903">
    <property type="entry name" value="Nucleolar_cplx-assoc_3"/>
</dbReference>
<name>A0A4C1S8G6_EUMVA</name>
<sequence length="264" mass="29775">MLFNIYFRVLKNDPTSKVLSAILEGLAEFAHVINLDFFSDLIEVLNNILETQDELGYREQLHCIKTIFVILSGQGEVLNIDPIRFYQHFYKNMLAVHAGKNHEDFRIILETLNEVLVKRRRNMSQQRLMAFVKRLLTISLNLLHHGTLACLGTIKTTFQLTSVLDILLDTDDSIGSGKYDAELDDPEYCNASCTALFELNALARHYHPTVRKMAMHIASGVPASGEGSLPSEIGKLSAFDLFEQFDSTQMVFNPAIPPSQTVRA</sequence>
<comment type="caution">
    <text evidence="3">The sequence shown here is derived from an EMBL/GenBank/DDBJ whole genome shotgun (WGS) entry which is preliminary data.</text>
</comment>
<reference evidence="3 4" key="1">
    <citation type="journal article" date="2019" name="Commun. Biol.">
        <title>The bagworm genome reveals a unique fibroin gene that provides high tensile strength.</title>
        <authorList>
            <person name="Kono N."/>
            <person name="Nakamura H."/>
            <person name="Ohtoshi R."/>
            <person name="Tomita M."/>
            <person name="Numata K."/>
            <person name="Arakawa K."/>
        </authorList>
    </citation>
    <scope>NUCLEOTIDE SEQUENCE [LARGE SCALE GENOMIC DNA]</scope>
</reference>
<proteinExistence type="inferred from homology"/>
<evidence type="ECO:0000256" key="1">
    <source>
        <dbReference type="ARBA" id="ARBA00007797"/>
    </source>
</evidence>
<dbReference type="GO" id="GO:0003682">
    <property type="term" value="F:chromatin binding"/>
    <property type="evidence" value="ECO:0007669"/>
    <property type="project" value="TreeGrafter"/>
</dbReference>
<organism evidence="3 4">
    <name type="scientific">Eumeta variegata</name>
    <name type="common">Bagworm moth</name>
    <name type="synonym">Eumeta japonica</name>
    <dbReference type="NCBI Taxonomy" id="151549"/>
    <lineage>
        <taxon>Eukaryota</taxon>
        <taxon>Metazoa</taxon>
        <taxon>Ecdysozoa</taxon>
        <taxon>Arthropoda</taxon>
        <taxon>Hexapoda</taxon>
        <taxon>Insecta</taxon>
        <taxon>Pterygota</taxon>
        <taxon>Neoptera</taxon>
        <taxon>Endopterygota</taxon>
        <taxon>Lepidoptera</taxon>
        <taxon>Glossata</taxon>
        <taxon>Ditrysia</taxon>
        <taxon>Tineoidea</taxon>
        <taxon>Psychidae</taxon>
        <taxon>Oiketicinae</taxon>
        <taxon>Eumeta</taxon>
    </lineage>
</organism>
<dbReference type="InterPro" id="IPR016024">
    <property type="entry name" value="ARM-type_fold"/>
</dbReference>
<dbReference type="EMBL" id="BGZK01009609">
    <property type="protein sequence ID" value="GBO98572.1"/>
    <property type="molecule type" value="Genomic_DNA"/>
</dbReference>
<keyword evidence="4" id="KW-1185">Reference proteome</keyword>
<feature type="domain" description="CCAAT-binding factor" evidence="2">
    <location>
        <begin position="61"/>
        <end position="214"/>
    </location>
</feature>
<protein>
    <submittedName>
        <fullName evidence="3">Nucleolar complex protein 3 homolog</fullName>
    </submittedName>
</protein>
<dbReference type="GO" id="GO:0005730">
    <property type="term" value="C:nucleolus"/>
    <property type="evidence" value="ECO:0007669"/>
    <property type="project" value="TreeGrafter"/>
</dbReference>